<evidence type="ECO:0000256" key="11">
    <source>
        <dbReference type="PROSITE-ProRule" id="PRU01360"/>
    </source>
</evidence>
<dbReference type="Gene3D" id="2.40.170.20">
    <property type="entry name" value="TonB-dependent receptor, beta-barrel domain"/>
    <property type="match status" value="1"/>
</dbReference>
<dbReference type="PROSITE" id="PS52016">
    <property type="entry name" value="TONB_DEPENDENT_REC_3"/>
    <property type="match status" value="1"/>
</dbReference>
<evidence type="ECO:0000256" key="5">
    <source>
        <dbReference type="ARBA" id="ARBA00022692"/>
    </source>
</evidence>
<keyword evidence="6" id="KW-0408">Iron</keyword>
<evidence type="ECO:0000256" key="1">
    <source>
        <dbReference type="ARBA" id="ARBA00004571"/>
    </source>
</evidence>
<dbReference type="PANTHER" id="PTHR32552:SF81">
    <property type="entry name" value="TONB-DEPENDENT OUTER MEMBRANE RECEPTOR"/>
    <property type="match status" value="1"/>
</dbReference>
<dbReference type="PANTHER" id="PTHR32552">
    <property type="entry name" value="FERRICHROME IRON RECEPTOR-RELATED"/>
    <property type="match status" value="1"/>
</dbReference>
<gene>
    <name evidence="13" type="ORF">FHS92_003074</name>
</gene>
<evidence type="ECO:0000256" key="3">
    <source>
        <dbReference type="ARBA" id="ARBA00022452"/>
    </source>
</evidence>
<evidence type="ECO:0000259" key="12">
    <source>
        <dbReference type="Pfam" id="PF07715"/>
    </source>
</evidence>
<reference evidence="13 14" key="1">
    <citation type="submission" date="2020-08" db="EMBL/GenBank/DDBJ databases">
        <title>Genomic Encyclopedia of Type Strains, Phase IV (KMG-IV): sequencing the most valuable type-strain genomes for metagenomic binning, comparative biology and taxonomic classification.</title>
        <authorList>
            <person name="Goeker M."/>
        </authorList>
    </citation>
    <scope>NUCLEOTIDE SEQUENCE [LARGE SCALE GENOMIC DNA]</scope>
    <source>
        <strain evidence="13 14">DSM 102255</strain>
    </source>
</reference>
<dbReference type="Pfam" id="PF07715">
    <property type="entry name" value="Plug"/>
    <property type="match status" value="1"/>
</dbReference>
<evidence type="ECO:0000256" key="7">
    <source>
        <dbReference type="ARBA" id="ARBA00023065"/>
    </source>
</evidence>
<dbReference type="EMBL" id="JACIJP010000006">
    <property type="protein sequence ID" value="MBB6125313.1"/>
    <property type="molecule type" value="Genomic_DNA"/>
</dbReference>
<accession>A0A841J2X2</accession>
<evidence type="ECO:0000256" key="2">
    <source>
        <dbReference type="ARBA" id="ARBA00022448"/>
    </source>
</evidence>
<dbReference type="GO" id="GO:0006826">
    <property type="term" value="P:iron ion transport"/>
    <property type="evidence" value="ECO:0007669"/>
    <property type="project" value="UniProtKB-KW"/>
</dbReference>
<evidence type="ECO:0000256" key="8">
    <source>
        <dbReference type="ARBA" id="ARBA00023077"/>
    </source>
</evidence>
<evidence type="ECO:0000256" key="10">
    <source>
        <dbReference type="ARBA" id="ARBA00023237"/>
    </source>
</evidence>
<evidence type="ECO:0000256" key="4">
    <source>
        <dbReference type="ARBA" id="ARBA00022496"/>
    </source>
</evidence>
<dbReference type="Proteomes" id="UP000552700">
    <property type="component" value="Unassembled WGS sequence"/>
</dbReference>
<organism evidence="13 14">
    <name type="scientific">Sphingobium subterraneum</name>
    <dbReference type="NCBI Taxonomy" id="627688"/>
    <lineage>
        <taxon>Bacteria</taxon>
        <taxon>Pseudomonadati</taxon>
        <taxon>Pseudomonadota</taxon>
        <taxon>Alphaproteobacteria</taxon>
        <taxon>Sphingomonadales</taxon>
        <taxon>Sphingomonadaceae</taxon>
        <taxon>Sphingobium</taxon>
    </lineage>
</organism>
<dbReference type="RefSeq" id="WP_184081613.1">
    <property type="nucleotide sequence ID" value="NZ_JACIJP010000006.1"/>
</dbReference>
<sequence length="793" mass="86785">MENGWKGQWKLATRLLLGAILAEQCAMQSGWAQSTPSSGTVAERNGETDEWIPDIIVQARRTSENQQAVPLAVSTVEGDRLRQAAASSVSDIQRLVPSLQIQQGATGQQDFTIRGSFGGFGVDPAVITYIDEVPIDARTLVYGLFDLQSLQQLKGPQGTLFGRNSTGGAVLFFSSRPDPENLGGYATLRYGNLDERRAEGALNIPVTPHLAVRVAGQLERRDGYIRSVTVPSLDFENRHNGALRASVLWEPSSVVENYTQFTHYRVRENRNPQRITALATPCTGPTTPAPTCLYQPPFSTILGTDNILPYFLQQQALSSHRTVADDPHRDDVDRDSITNSLTLKLGGINLRNILYYGDVNVGWNRDYDGTPARVIDSFYDDHIQTTYVETQIYGTLFSDRLNWRIGGVYSKDKGNQSQTTTLFPLPLSLSTPKTTRARTNFVSKALFAQASYDLSDLLRGVTVTAGYRYTWDDRSIKTTVFQGAPVQQCGLQTLPVPTTGPVPYPNTDLTTCTRFLKKSFKDYNINASVDWKITDRILTYVATRRGYKTGSFNNFESNPALASYSPEIVTDIEGGLKADWKVGSMPVRTNIAVFRSKYDNIQTSTVSINPSSGDVTVIVLNTDPLTGLSSKATIKGFEIEVNAAPTRWLQLSGFYSKIRAKYDRFVVPGVNLDISGQNVAGVFPETYGATAQLDIPVNGPVESIGATVSYYYRAKPLTNATTTVDTGHSSSIDARVSARNLFGSGVDVAIFGKNLGDKIACATNTLVAGALTDTCSEPRTYGIELGIRFGGKR</sequence>
<proteinExistence type="inferred from homology"/>
<keyword evidence="2 11" id="KW-0813">Transport</keyword>
<keyword evidence="14" id="KW-1185">Reference proteome</keyword>
<evidence type="ECO:0000313" key="14">
    <source>
        <dbReference type="Proteomes" id="UP000552700"/>
    </source>
</evidence>
<dbReference type="GO" id="GO:0009279">
    <property type="term" value="C:cell outer membrane"/>
    <property type="evidence" value="ECO:0007669"/>
    <property type="project" value="UniProtKB-SubCell"/>
</dbReference>
<keyword evidence="7" id="KW-0406">Ion transport</keyword>
<evidence type="ECO:0000313" key="13">
    <source>
        <dbReference type="EMBL" id="MBB6125313.1"/>
    </source>
</evidence>
<comment type="subcellular location">
    <subcellularLocation>
        <location evidence="1 11">Cell outer membrane</location>
        <topology evidence="1 11">Multi-pass membrane protein</topology>
    </subcellularLocation>
</comment>
<dbReference type="InterPro" id="IPR012910">
    <property type="entry name" value="Plug_dom"/>
</dbReference>
<evidence type="ECO:0000256" key="9">
    <source>
        <dbReference type="ARBA" id="ARBA00023136"/>
    </source>
</evidence>
<dbReference type="AlphaFoldDB" id="A0A841J2X2"/>
<keyword evidence="3 11" id="KW-1134">Transmembrane beta strand</keyword>
<name>A0A841J2X2_9SPHN</name>
<evidence type="ECO:0000256" key="6">
    <source>
        <dbReference type="ARBA" id="ARBA00023004"/>
    </source>
</evidence>
<feature type="domain" description="TonB-dependent receptor plug" evidence="12">
    <location>
        <begin position="66"/>
        <end position="169"/>
    </location>
</feature>
<dbReference type="InterPro" id="IPR039426">
    <property type="entry name" value="TonB-dep_rcpt-like"/>
</dbReference>
<keyword evidence="10 11" id="KW-0998">Cell outer membrane</keyword>
<protein>
    <submittedName>
        <fullName evidence="13">Iron complex outermembrane receptor protein</fullName>
    </submittedName>
</protein>
<comment type="caution">
    <text evidence="13">The sequence shown here is derived from an EMBL/GenBank/DDBJ whole genome shotgun (WGS) entry which is preliminary data.</text>
</comment>
<keyword evidence="4" id="KW-0410">Iron transport</keyword>
<dbReference type="SUPFAM" id="SSF56935">
    <property type="entry name" value="Porins"/>
    <property type="match status" value="1"/>
</dbReference>
<keyword evidence="9 11" id="KW-0472">Membrane</keyword>
<comment type="similarity">
    <text evidence="11">Belongs to the TonB-dependent receptor family.</text>
</comment>
<keyword evidence="8" id="KW-0798">TonB box</keyword>
<dbReference type="InterPro" id="IPR036942">
    <property type="entry name" value="Beta-barrel_TonB_sf"/>
</dbReference>
<keyword evidence="13" id="KW-0675">Receptor</keyword>
<keyword evidence="5 11" id="KW-0812">Transmembrane</keyword>